<feature type="transmembrane region" description="Helical" evidence="1">
    <location>
        <begin position="264"/>
        <end position="293"/>
    </location>
</feature>
<protein>
    <submittedName>
        <fullName evidence="2">Uncharacterized protein</fullName>
    </submittedName>
</protein>
<organism evidence="2 3">
    <name type="scientific">Asanoa hainanensis</name>
    <dbReference type="NCBI Taxonomy" id="560556"/>
    <lineage>
        <taxon>Bacteria</taxon>
        <taxon>Bacillati</taxon>
        <taxon>Actinomycetota</taxon>
        <taxon>Actinomycetes</taxon>
        <taxon>Micromonosporales</taxon>
        <taxon>Micromonosporaceae</taxon>
        <taxon>Asanoa</taxon>
    </lineage>
</organism>
<keyword evidence="3" id="KW-1185">Reference proteome</keyword>
<dbReference type="AlphaFoldDB" id="A0A239P8Z9"/>
<evidence type="ECO:0000313" key="2">
    <source>
        <dbReference type="EMBL" id="SNT63184.1"/>
    </source>
</evidence>
<proteinExistence type="predicted"/>
<name>A0A239P8Z9_9ACTN</name>
<evidence type="ECO:0000313" key="3">
    <source>
        <dbReference type="Proteomes" id="UP000198362"/>
    </source>
</evidence>
<keyword evidence="1" id="KW-0472">Membrane</keyword>
<reference evidence="2 3" key="1">
    <citation type="submission" date="2017-06" db="EMBL/GenBank/DDBJ databases">
        <authorList>
            <person name="Kim H.J."/>
            <person name="Triplett B.A."/>
        </authorList>
    </citation>
    <scope>NUCLEOTIDE SEQUENCE [LARGE SCALE GENOMIC DNA]</scope>
    <source>
        <strain evidence="2 3">CGMCC 4.5593</strain>
    </source>
</reference>
<sequence length="325" mass="35988">MWGTFSVRDHVKPEAFLRELLVFDRLVIPYPDPHTPGEWLRWRRPDPSHPRVSWNPGRLDQILGVLGTEEESGYNGARLAQRSMWNPYTWQLIKSNADIAAQASGDPYHATALGIRAGTAKPGELPDVVEAVAAYRTEKAWRQETKPTAERVPAMEALIQVPRPLMLPPKDGNRMDKLRAAVDLSLSEDFRAARRAYFTWFRDFITPLRSDDPDRVRAALDAASIAVARQRLRELWAHEIAIAKQVDKSRWGSRFEFGCMSAGALGGIGLAVVGALPGIGVSVAVLSFGGWAAKRFTTPKPARSLSGASMFVAAQRRLGWLEPGA</sequence>
<gene>
    <name evidence="2" type="ORF">SAMN05421812_11519</name>
</gene>
<evidence type="ECO:0000256" key="1">
    <source>
        <dbReference type="SAM" id="Phobius"/>
    </source>
</evidence>
<dbReference type="EMBL" id="FZPH01000015">
    <property type="protein sequence ID" value="SNT63184.1"/>
    <property type="molecule type" value="Genomic_DNA"/>
</dbReference>
<dbReference type="Proteomes" id="UP000198362">
    <property type="component" value="Unassembled WGS sequence"/>
</dbReference>
<keyword evidence="1" id="KW-1133">Transmembrane helix</keyword>
<keyword evidence="1" id="KW-0812">Transmembrane</keyword>
<accession>A0A239P8Z9</accession>